<dbReference type="RefSeq" id="WP_230867502.1">
    <property type="nucleotide sequence ID" value="NZ_CP046640.1"/>
</dbReference>
<dbReference type="InterPro" id="IPR012792">
    <property type="entry name" value="3-oxoacid_CoA-transf_A"/>
</dbReference>
<dbReference type="SUPFAM" id="SSF100950">
    <property type="entry name" value="NagB/RpiA/CoA transferase-like"/>
    <property type="match status" value="1"/>
</dbReference>
<reference evidence="2" key="1">
    <citation type="submission" date="2019-12" db="EMBL/GenBank/DDBJ databases">
        <authorList>
            <person name="zhang j."/>
            <person name="sun C.M."/>
        </authorList>
    </citation>
    <scope>NUCLEOTIDE SEQUENCE</scope>
    <source>
        <strain evidence="2">NS-1</strain>
    </source>
</reference>
<dbReference type="SMART" id="SM00882">
    <property type="entry name" value="CoA_trans"/>
    <property type="match status" value="1"/>
</dbReference>
<sequence length="216" mass="23330">MGKVINPEEVKDYLADEQTIMVGGFMECGAPLKLIDILLAEGIKDLTLIANDTGFTDGKFGSLIVEKRARKVIASHIGLNKETGLQMNKGELEVELVPQGTLAERIRSYGAGLGGFYTPTGVGTVVEKGKNKKEINGKEYLLELPLGADIALIKAWQVDQAGNIIYSKSARNFNQVMAAAADIVIVEAEEIVPTGELDPNQIMTPGIFVDYIVDFS</sequence>
<keyword evidence="3" id="KW-1185">Reference proteome</keyword>
<keyword evidence="1" id="KW-0808">Transferase</keyword>
<name>A0A8A7KH71_9FIRM</name>
<evidence type="ECO:0000256" key="1">
    <source>
        <dbReference type="ARBA" id="ARBA00022679"/>
    </source>
</evidence>
<dbReference type="Gene3D" id="3.40.1080.10">
    <property type="entry name" value="Glutaconate Coenzyme A-transferase"/>
    <property type="match status" value="1"/>
</dbReference>
<dbReference type="PANTHER" id="PTHR13707:SF60">
    <property type="entry name" value="ACETATE COA-TRANSFERASE SUBUNIT ALPHA"/>
    <property type="match status" value="1"/>
</dbReference>
<evidence type="ECO:0000313" key="3">
    <source>
        <dbReference type="Proteomes" id="UP000665020"/>
    </source>
</evidence>
<dbReference type="Pfam" id="PF01144">
    <property type="entry name" value="CoA_trans"/>
    <property type="match status" value="1"/>
</dbReference>
<dbReference type="PANTHER" id="PTHR13707">
    <property type="entry name" value="KETOACID-COENZYME A TRANSFERASE"/>
    <property type="match status" value="1"/>
</dbReference>
<dbReference type="Proteomes" id="UP000665020">
    <property type="component" value="Chromosome"/>
</dbReference>
<gene>
    <name evidence="2" type="ORF">GM661_14645</name>
</gene>
<dbReference type="KEGG" id="ifn:GM661_14645"/>
<organism evidence="2 3">
    <name type="scientific">Iocasia fonsfrigidae</name>
    <dbReference type="NCBI Taxonomy" id="2682810"/>
    <lineage>
        <taxon>Bacteria</taxon>
        <taxon>Bacillati</taxon>
        <taxon>Bacillota</taxon>
        <taxon>Clostridia</taxon>
        <taxon>Halanaerobiales</taxon>
        <taxon>Halanaerobiaceae</taxon>
        <taxon>Iocasia</taxon>
    </lineage>
</organism>
<accession>A0A8A7KH71</accession>
<dbReference type="InterPro" id="IPR004165">
    <property type="entry name" value="CoA_trans_fam_I"/>
</dbReference>
<dbReference type="InterPro" id="IPR037171">
    <property type="entry name" value="NagB/RpiA_transferase-like"/>
</dbReference>
<dbReference type="AlphaFoldDB" id="A0A8A7KH71"/>
<dbReference type="GO" id="GO:0008410">
    <property type="term" value="F:CoA-transferase activity"/>
    <property type="evidence" value="ECO:0007669"/>
    <property type="project" value="InterPro"/>
</dbReference>
<proteinExistence type="predicted"/>
<protein>
    <submittedName>
        <fullName evidence="2">3-oxoacid CoA-transferase subunit A</fullName>
    </submittedName>
</protein>
<dbReference type="EMBL" id="CP046640">
    <property type="protein sequence ID" value="QTL99108.1"/>
    <property type="molecule type" value="Genomic_DNA"/>
</dbReference>
<evidence type="ECO:0000313" key="2">
    <source>
        <dbReference type="EMBL" id="QTL99108.1"/>
    </source>
</evidence>
<dbReference type="NCBIfam" id="TIGR02429">
    <property type="entry name" value="pcaI_scoA_fam"/>
    <property type="match status" value="1"/>
</dbReference>